<accession>A0ABX9IHF5</accession>
<gene>
    <name evidence="1" type="ORF">DRF57_20120</name>
</gene>
<protein>
    <submittedName>
        <fullName evidence="1">Helix-turn-helix domain-containing protein</fullName>
    </submittedName>
</protein>
<organism evidence="1 2">
    <name type="scientific">Chryseobacterium rhizosphaerae</name>
    <dbReference type="NCBI Taxonomy" id="395937"/>
    <lineage>
        <taxon>Bacteria</taxon>
        <taxon>Pseudomonadati</taxon>
        <taxon>Bacteroidota</taxon>
        <taxon>Flavobacteriia</taxon>
        <taxon>Flavobacteriales</taxon>
        <taxon>Weeksellaceae</taxon>
        <taxon>Chryseobacterium group</taxon>
        <taxon>Chryseobacterium</taxon>
    </lineage>
</organism>
<sequence>MDEKVQKVVSRPNYKCIYKDIIEKKHPDKWEKCQAILAKDEWKIKDILQLDKILFIGTEDDEIEFNKKHRFYDESSILDILRFQKEKGYNNGELASHFNISRNTITKWKRLFKV</sequence>
<name>A0ABX9IHF5_9FLAO</name>
<evidence type="ECO:0000313" key="2">
    <source>
        <dbReference type="Proteomes" id="UP000256491"/>
    </source>
</evidence>
<dbReference type="Proteomes" id="UP000256491">
    <property type="component" value="Unassembled WGS sequence"/>
</dbReference>
<reference evidence="1 2" key="1">
    <citation type="journal article" date="2010" name="Syst. Appl. Microbiol.">
        <title>Four new species of Chryseobacterium from the rhizosphere of coastal sand dune plants, Chryseobacterium elymi sp. nov., Chryseobacterium hagamense sp. nov., Chryseobacterium lathyri sp. nov. and Chryseobacterium rhizosphaerae sp. nov.</title>
        <authorList>
            <person name="Cho S.H."/>
            <person name="Lee K.S."/>
            <person name="Shin D.S."/>
            <person name="Han J.H."/>
            <person name="Park K.S."/>
            <person name="Lee C.H."/>
            <person name="Park K.H."/>
            <person name="Kim S.B."/>
        </authorList>
    </citation>
    <scope>NUCLEOTIDE SEQUENCE [LARGE SCALE GENOMIC DNA]</scope>
    <source>
        <strain evidence="1 2">KCTC 22548</strain>
    </source>
</reference>
<keyword evidence="2" id="KW-1185">Reference proteome</keyword>
<comment type="caution">
    <text evidence="1">The sequence shown here is derived from an EMBL/GenBank/DDBJ whole genome shotgun (WGS) entry which is preliminary data.</text>
</comment>
<dbReference type="RefSeq" id="WP_047496661.1">
    <property type="nucleotide sequence ID" value="NZ_BJYH01000039.1"/>
</dbReference>
<proteinExistence type="predicted"/>
<dbReference type="EMBL" id="QNUF01000031">
    <property type="protein sequence ID" value="REC71812.1"/>
    <property type="molecule type" value="Genomic_DNA"/>
</dbReference>
<evidence type="ECO:0000313" key="1">
    <source>
        <dbReference type="EMBL" id="REC71812.1"/>
    </source>
</evidence>